<proteinExistence type="predicted"/>
<dbReference type="EMBL" id="OB793016">
    <property type="protein sequence ID" value="CAD7425742.1"/>
    <property type="molecule type" value="Genomic_DNA"/>
</dbReference>
<organism evidence="1">
    <name type="scientific">Timema monikensis</name>
    <dbReference type="NCBI Taxonomy" id="170555"/>
    <lineage>
        <taxon>Eukaryota</taxon>
        <taxon>Metazoa</taxon>
        <taxon>Ecdysozoa</taxon>
        <taxon>Arthropoda</taxon>
        <taxon>Hexapoda</taxon>
        <taxon>Insecta</taxon>
        <taxon>Pterygota</taxon>
        <taxon>Neoptera</taxon>
        <taxon>Polyneoptera</taxon>
        <taxon>Phasmatodea</taxon>
        <taxon>Timematodea</taxon>
        <taxon>Timematoidea</taxon>
        <taxon>Timematidae</taxon>
        <taxon>Timema</taxon>
    </lineage>
</organism>
<sequence>MPLYTKNSFQQGCAACKGGCFSLVENIVSILLIARARAIYSYLSFVLALSPRMDVFLRYCLEEFLKDRSTAVLTDISCARDIEVPISVCTLSKCQAPGGGKSNHWSQSGHLESTYEPVAFRRPRPMRQAALGQRGERTSEPATFRRPRLMYQVALGVHDSSTSSPDLESSPEFPVIGGLGNCVSDALDYAATVSDIPSARLTTHVCDQRRGLVSRRRGIQGFPRCVSWSPVVAQHTLSKKKTSFHHHARAGTARAIVLSLPGSPTFLPTLLLCVHAHIKHHFAGTVKRTVPYKDVDTWSNALLSQKTMTADDREIKGVNAVPGLKTAANQRPAQTLGPRKLGVSSPSSLVMDNNFNFGFNFDSH</sequence>
<reference evidence="1" key="1">
    <citation type="submission" date="2020-11" db="EMBL/GenBank/DDBJ databases">
        <authorList>
            <person name="Tran Van P."/>
        </authorList>
    </citation>
    <scope>NUCLEOTIDE SEQUENCE</scope>
</reference>
<gene>
    <name evidence="1" type="ORF">TMSB3V08_LOCUS2646</name>
</gene>
<accession>A0A7R9E1L3</accession>
<name>A0A7R9E1L3_9NEOP</name>
<dbReference type="AlphaFoldDB" id="A0A7R9E1L3"/>
<evidence type="ECO:0000313" key="1">
    <source>
        <dbReference type="EMBL" id="CAD7425742.1"/>
    </source>
</evidence>
<protein>
    <submittedName>
        <fullName evidence="1">Uncharacterized protein</fullName>
    </submittedName>
</protein>